<organism evidence="1 2">
    <name type="scientific">Actinomyces urogenitalis DORA_12</name>
    <dbReference type="NCBI Taxonomy" id="1403939"/>
    <lineage>
        <taxon>Bacteria</taxon>
        <taxon>Bacillati</taxon>
        <taxon>Actinomycetota</taxon>
        <taxon>Actinomycetes</taxon>
        <taxon>Actinomycetales</taxon>
        <taxon>Actinomycetaceae</taxon>
        <taxon>Actinomyces</taxon>
    </lineage>
</organism>
<evidence type="ECO:0000313" key="1">
    <source>
        <dbReference type="EMBL" id="ETJ07277.1"/>
    </source>
</evidence>
<sequence length="23" mass="2241">APAQPEVRAAYDKAAAVVAGTQG</sequence>
<dbReference type="Proteomes" id="UP000018852">
    <property type="component" value="Unassembled WGS sequence"/>
</dbReference>
<dbReference type="EMBL" id="AZLV01000089">
    <property type="protein sequence ID" value="ETJ07277.1"/>
    <property type="molecule type" value="Genomic_DNA"/>
</dbReference>
<evidence type="ECO:0000313" key="2">
    <source>
        <dbReference type="Proteomes" id="UP000018852"/>
    </source>
</evidence>
<protein>
    <submittedName>
        <fullName evidence="1">Uncharacterized protein</fullName>
    </submittedName>
</protein>
<name>W1VN16_9ACTO</name>
<gene>
    <name evidence="1" type="ORF">Q605_AUC00089G0002</name>
</gene>
<reference evidence="1 2" key="1">
    <citation type="submission" date="2013-12" db="EMBL/GenBank/DDBJ databases">
        <title>A Varibaculum cambriense genome reconstructed from a premature infant gut community with otherwise low bacterial novelty that shifts toward anaerobic metabolism during the third week of life.</title>
        <authorList>
            <person name="Brown C.T."/>
            <person name="Sharon I."/>
            <person name="Thomas B.C."/>
            <person name="Castelle C.J."/>
            <person name="Morowitz M.J."/>
            <person name="Banfield J.F."/>
        </authorList>
    </citation>
    <scope>NUCLEOTIDE SEQUENCE [LARGE SCALE GENOMIC DNA]</scope>
    <source>
        <strain evidence="2">DORA_12</strain>
    </source>
</reference>
<feature type="non-terminal residue" evidence="1">
    <location>
        <position position="1"/>
    </location>
</feature>
<accession>W1VN16</accession>
<comment type="caution">
    <text evidence="1">The sequence shown here is derived from an EMBL/GenBank/DDBJ whole genome shotgun (WGS) entry which is preliminary data.</text>
</comment>
<dbReference type="AlphaFoldDB" id="W1VN16"/>
<proteinExistence type="predicted"/>